<dbReference type="Proteomes" id="UP001296104">
    <property type="component" value="Unassembled WGS sequence"/>
</dbReference>
<keyword evidence="1" id="KW-0472">Membrane</keyword>
<protein>
    <submittedName>
        <fullName evidence="2">Uncharacterized protein</fullName>
    </submittedName>
</protein>
<accession>A0AAI8Z0S2</accession>
<feature type="transmembrane region" description="Helical" evidence="1">
    <location>
        <begin position="106"/>
        <end position="127"/>
    </location>
</feature>
<keyword evidence="3" id="KW-1185">Reference proteome</keyword>
<keyword evidence="1" id="KW-1133">Transmembrane helix</keyword>
<evidence type="ECO:0000256" key="1">
    <source>
        <dbReference type="SAM" id="Phobius"/>
    </source>
</evidence>
<dbReference type="EMBL" id="CAVMBE010000035">
    <property type="protein sequence ID" value="CAK4030333.1"/>
    <property type="molecule type" value="Genomic_DNA"/>
</dbReference>
<comment type="caution">
    <text evidence="2">The sequence shown here is derived from an EMBL/GenBank/DDBJ whole genome shotgun (WGS) entry which is preliminary data.</text>
</comment>
<proteinExistence type="predicted"/>
<sequence>MSGHTTTTTMDTMDTIYSTIIVQRAPSTFQTSLLPTMTSTTSSSSSSSSDFMIKAAAATPEEKKTTTRLTESKTAAAPTITVFKTNTTQTSELARLQTEKHEWQHLHLALGLTIMALVLLIAFYVGVKAFCCYRRKKAKVVAGAAERAWPGGKERGGRVGKVAGRVAGFL</sequence>
<reference evidence="2" key="1">
    <citation type="submission" date="2023-11" db="EMBL/GenBank/DDBJ databases">
        <authorList>
            <person name="Alioto T."/>
            <person name="Alioto T."/>
            <person name="Gomez Garrido J."/>
        </authorList>
    </citation>
    <scope>NUCLEOTIDE SEQUENCE</scope>
</reference>
<evidence type="ECO:0000313" key="3">
    <source>
        <dbReference type="Proteomes" id="UP001296104"/>
    </source>
</evidence>
<organism evidence="2 3">
    <name type="scientific">Lecanosticta acicola</name>
    <dbReference type="NCBI Taxonomy" id="111012"/>
    <lineage>
        <taxon>Eukaryota</taxon>
        <taxon>Fungi</taxon>
        <taxon>Dikarya</taxon>
        <taxon>Ascomycota</taxon>
        <taxon>Pezizomycotina</taxon>
        <taxon>Dothideomycetes</taxon>
        <taxon>Dothideomycetidae</taxon>
        <taxon>Mycosphaerellales</taxon>
        <taxon>Mycosphaerellaceae</taxon>
        <taxon>Lecanosticta</taxon>
    </lineage>
</organism>
<dbReference type="AlphaFoldDB" id="A0AAI8Z0S2"/>
<keyword evidence="1" id="KW-0812">Transmembrane</keyword>
<name>A0AAI8Z0S2_9PEZI</name>
<evidence type="ECO:0000313" key="2">
    <source>
        <dbReference type="EMBL" id="CAK4030333.1"/>
    </source>
</evidence>
<gene>
    <name evidence="2" type="ORF">LECACI_7A005491</name>
</gene>